<dbReference type="KEGG" id="bfc:BacF7301_04115"/>
<sequence>MDNKKPIILSNREEWNFTDYIDSLIQKEEDVDLEFKIAKDGLPNSLWDTYSSFANTDGGVIVLGVKEHKQQFTIEGLTKEQISQYKKDFWNQINNPDCVNENLLSDDDLYEGCYKNKELLLIYIPRANRVQRPIYRTRNPFGGHTFKRNHEGDYKCTDAEVRRMIADSDESHPRDSRILSNYSMDDIDKETLTQYRQLFANLKPSHPWLNLNDLEFLTKLEAYRKDRQAKEEGFTLAGILMFGKTESITDPECAPNYFPDYREHLNENSDIRWTDRICPDGTWEANLFQFYRRVHPKLTAMLPKPFFIKNGIRIDETPTHIAVREAFINTLIHCDFSEEGNIVIEQWVDKYRFKNPGTMLVSKAQYYLGGDSVCRNKALQKMFMLIGFSEKAGSGVNKIIKGWREANWQKPYIEEFSRPDKVELTLPMTSLLPDDTVIKLKELFDGKIESLSQDELTALVTCYSESGINNTQLQYVIPQHRSDITKMLKKLCNKGFLISEGNGRGTKYHINEPEEKIGSLEDYMESSRNNMESSRSNMESSEEKVGSPKNNMESSRSNMESSEEKIESLKQSKQRMSFEELQALIISISQDYIGIDEIAAKVHKTLKYLINFIIPKMLQNGTIERLYPGIPNHPKQKYKATNKNPNK</sequence>
<proteinExistence type="predicted"/>
<evidence type="ECO:0000313" key="4">
    <source>
        <dbReference type="Proteomes" id="UP000501780"/>
    </source>
</evidence>
<dbReference type="SUPFAM" id="SSF46785">
    <property type="entry name" value="Winged helix' DNA-binding domain"/>
    <property type="match status" value="1"/>
</dbReference>
<dbReference type="EMBL" id="CP050831">
    <property type="protein sequence ID" value="QIU93386.1"/>
    <property type="molecule type" value="Genomic_DNA"/>
</dbReference>
<dbReference type="InterPro" id="IPR036388">
    <property type="entry name" value="WH-like_DNA-bd_sf"/>
</dbReference>
<dbReference type="Gene3D" id="3.30.565.60">
    <property type="match status" value="1"/>
</dbReference>
<dbReference type="PANTHER" id="PTHR30595">
    <property type="entry name" value="GLPR-RELATED TRANSCRIPTIONAL REPRESSOR"/>
    <property type="match status" value="1"/>
</dbReference>
<dbReference type="Pfam" id="PF04326">
    <property type="entry name" value="SLFN_AlbA_2"/>
    <property type="match status" value="1"/>
</dbReference>
<dbReference type="Gene3D" id="3.30.950.30">
    <property type="entry name" value="Schlafen, AAA domain"/>
    <property type="match status" value="1"/>
</dbReference>
<dbReference type="Proteomes" id="UP000501780">
    <property type="component" value="Chromosome"/>
</dbReference>
<dbReference type="RefSeq" id="WP_167960483.1">
    <property type="nucleotide sequence ID" value="NZ_CP050831.1"/>
</dbReference>
<protein>
    <submittedName>
        <fullName evidence="3">AAA family ATPase</fullName>
    </submittedName>
</protein>
<gene>
    <name evidence="3" type="ORF">BacF7301_04115</name>
</gene>
<feature type="domain" description="Schlafen AlbA-2" evidence="2">
    <location>
        <begin position="29"/>
        <end position="156"/>
    </location>
</feature>
<dbReference type="Pfam" id="PF13749">
    <property type="entry name" value="HATPase_c_4"/>
    <property type="match status" value="1"/>
</dbReference>
<organism evidence="3 4">
    <name type="scientific">Bacteroides faecium</name>
    <dbReference type="NCBI Taxonomy" id="2715212"/>
    <lineage>
        <taxon>Bacteria</taxon>
        <taxon>Pseudomonadati</taxon>
        <taxon>Bacteroidota</taxon>
        <taxon>Bacteroidia</taxon>
        <taxon>Bacteroidales</taxon>
        <taxon>Bacteroidaceae</taxon>
        <taxon>Bacteroides</taxon>
    </lineage>
</organism>
<dbReference type="InterPro" id="IPR036390">
    <property type="entry name" value="WH_DNA-bd_sf"/>
</dbReference>
<evidence type="ECO:0000313" key="3">
    <source>
        <dbReference type="EMBL" id="QIU93386.1"/>
    </source>
</evidence>
<keyword evidence="4" id="KW-1185">Reference proteome</keyword>
<feature type="compositionally biased region" description="Low complexity" evidence="1">
    <location>
        <begin position="526"/>
        <end position="539"/>
    </location>
</feature>
<feature type="compositionally biased region" description="Low complexity" evidence="1">
    <location>
        <begin position="550"/>
        <end position="560"/>
    </location>
</feature>
<accession>A0A6H0KIX8</accession>
<reference evidence="3 4" key="1">
    <citation type="submission" date="2020-03" db="EMBL/GenBank/DDBJ databases">
        <title>Genomic analysis of Bacteroides faecium CBA7301.</title>
        <authorList>
            <person name="Kim J."/>
            <person name="Roh S.W."/>
        </authorList>
    </citation>
    <scope>NUCLEOTIDE SEQUENCE [LARGE SCALE GENOMIC DNA]</scope>
    <source>
        <strain evidence="3 4">CBA7301</strain>
    </source>
</reference>
<evidence type="ECO:0000256" key="1">
    <source>
        <dbReference type="SAM" id="MobiDB-lite"/>
    </source>
</evidence>
<dbReference type="AlphaFoldDB" id="A0A6H0KIX8"/>
<feature type="region of interest" description="Disordered" evidence="1">
    <location>
        <begin position="525"/>
        <end position="571"/>
    </location>
</feature>
<dbReference type="InterPro" id="IPR038461">
    <property type="entry name" value="Schlafen_AlbA_2_dom_sf"/>
</dbReference>
<evidence type="ECO:0000259" key="2">
    <source>
        <dbReference type="Pfam" id="PF04326"/>
    </source>
</evidence>
<dbReference type="InterPro" id="IPR007421">
    <property type="entry name" value="Schlafen_AlbA_2_dom"/>
</dbReference>
<dbReference type="InterPro" id="IPR038475">
    <property type="entry name" value="RecG_C_sf"/>
</dbReference>
<name>A0A6H0KIX8_9BACE</name>
<dbReference type="PANTHER" id="PTHR30595:SF6">
    <property type="entry name" value="SCHLAFEN ALBA-2 DOMAIN-CONTAINING PROTEIN"/>
    <property type="match status" value="1"/>
</dbReference>
<dbReference type="Gene3D" id="1.10.10.10">
    <property type="entry name" value="Winged helix-like DNA-binding domain superfamily/Winged helix DNA-binding domain"/>
    <property type="match status" value="1"/>
</dbReference>